<gene>
    <name evidence="8" type="primary">atpC</name>
    <name evidence="12" type="ORF">AVDCRST_MAG63-918</name>
</gene>
<evidence type="ECO:0000256" key="8">
    <source>
        <dbReference type="HAMAP-Rule" id="MF_00530"/>
    </source>
</evidence>
<comment type="similarity">
    <text evidence="2 8 9">Belongs to the ATPase epsilon chain family.</text>
</comment>
<dbReference type="GO" id="GO:0012505">
    <property type="term" value="C:endomembrane system"/>
    <property type="evidence" value="ECO:0007669"/>
    <property type="project" value="UniProtKB-SubCell"/>
</dbReference>
<evidence type="ECO:0000256" key="6">
    <source>
        <dbReference type="ARBA" id="ARBA00023196"/>
    </source>
</evidence>
<evidence type="ECO:0000256" key="4">
    <source>
        <dbReference type="ARBA" id="ARBA00023065"/>
    </source>
</evidence>
<keyword evidence="12" id="KW-0378">Hydrolase</keyword>
<organism evidence="12">
    <name type="scientific">uncultured Armatimonadetes bacterium</name>
    <dbReference type="NCBI Taxonomy" id="157466"/>
    <lineage>
        <taxon>Bacteria</taxon>
        <taxon>Bacillati</taxon>
        <taxon>Armatimonadota</taxon>
        <taxon>environmental samples</taxon>
    </lineage>
</organism>
<evidence type="ECO:0000256" key="5">
    <source>
        <dbReference type="ARBA" id="ARBA00023136"/>
    </source>
</evidence>
<proteinExistence type="inferred from homology"/>
<dbReference type="NCBIfam" id="NF009980">
    <property type="entry name" value="PRK13446.1"/>
    <property type="match status" value="1"/>
</dbReference>
<dbReference type="InterPro" id="IPR020546">
    <property type="entry name" value="ATP_synth_F1_dsu/esu_N"/>
</dbReference>
<dbReference type="Gene3D" id="2.60.15.10">
    <property type="entry name" value="F0F1 ATP synthase delta/epsilon subunit, N-terminal"/>
    <property type="match status" value="1"/>
</dbReference>
<dbReference type="GO" id="GO:0045259">
    <property type="term" value="C:proton-transporting ATP synthase complex"/>
    <property type="evidence" value="ECO:0007669"/>
    <property type="project" value="UniProtKB-KW"/>
</dbReference>
<dbReference type="GO" id="GO:0005524">
    <property type="term" value="F:ATP binding"/>
    <property type="evidence" value="ECO:0007669"/>
    <property type="project" value="UniProtKB-UniRule"/>
</dbReference>
<reference evidence="12" key="1">
    <citation type="submission" date="2020-02" db="EMBL/GenBank/DDBJ databases">
        <authorList>
            <person name="Meier V. D."/>
        </authorList>
    </citation>
    <scope>NUCLEOTIDE SEQUENCE</scope>
    <source>
        <strain evidence="12">AVDCRST_MAG63</strain>
    </source>
</reference>
<dbReference type="SUPFAM" id="SSF51344">
    <property type="entry name" value="Epsilon subunit of F1F0-ATP synthase N-terminal domain"/>
    <property type="match status" value="1"/>
</dbReference>
<dbReference type="Pfam" id="PF02823">
    <property type="entry name" value="ATP-synt_DE_N"/>
    <property type="match status" value="1"/>
</dbReference>
<dbReference type="InterPro" id="IPR036771">
    <property type="entry name" value="ATPsynth_dsu/esu_N"/>
</dbReference>
<dbReference type="Pfam" id="PF00401">
    <property type="entry name" value="ATP-synt_DE"/>
    <property type="match status" value="1"/>
</dbReference>
<accession>A0A6J4HQD9</accession>
<dbReference type="InterPro" id="IPR001469">
    <property type="entry name" value="ATP_synth_F1_dsu/esu"/>
</dbReference>
<comment type="function">
    <text evidence="8">Produces ATP from ADP in the presence of a proton gradient across the membrane.</text>
</comment>
<keyword evidence="5 8" id="KW-0472">Membrane</keyword>
<dbReference type="PANTHER" id="PTHR13822:SF10">
    <property type="entry name" value="ATP SYNTHASE EPSILON CHAIN, CHLOROPLASTIC"/>
    <property type="match status" value="1"/>
</dbReference>
<keyword evidence="3 8" id="KW-0813">Transport</keyword>
<feature type="domain" description="ATP synthase epsilon subunit C-terminal" evidence="10">
    <location>
        <begin position="89"/>
        <end position="132"/>
    </location>
</feature>
<keyword evidence="6 8" id="KW-0139">CF(1)</keyword>
<dbReference type="HAMAP" id="MF_00530">
    <property type="entry name" value="ATP_synth_epsil_bac"/>
    <property type="match status" value="1"/>
</dbReference>
<dbReference type="PANTHER" id="PTHR13822">
    <property type="entry name" value="ATP SYNTHASE DELTA/EPSILON CHAIN"/>
    <property type="match status" value="1"/>
</dbReference>
<evidence type="ECO:0000256" key="2">
    <source>
        <dbReference type="ARBA" id="ARBA00005712"/>
    </source>
</evidence>
<dbReference type="AlphaFoldDB" id="A0A6J4HQD9"/>
<dbReference type="GO" id="GO:0005886">
    <property type="term" value="C:plasma membrane"/>
    <property type="evidence" value="ECO:0007669"/>
    <property type="project" value="UniProtKB-SubCell"/>
</dbReference>
<dbReference type="GO" id="GO:0016787">
    <property type="term" value="F:hydrolase activity"/>
    <property type="evidence" value="ECO:0007669"/>
    <property type="project" value="UniProtKB-KW"/>
</dbReference>
<dbReference type="GO" id="GO:0046933">
    <property type="term" value="F:proton-transporting ATP synthase activity, rotational mechanism"/>
    <property type="evidence" value="ECO:0007669"/>
    <property type="project" value="UniProtKB-UniRule"/>
</dbReference>
<keyword evidence="8" id="KW-0375">Hydrogen ion transport</keyword>
<evidence type="ECO:0000256" key="7">
    <source>
        <dbReference type="ARBA" id="ARBA00023310"/>
    </source>
</evidence>
<dbReference type="InterPro" id="IPR020547">
    <property type="entry name" value="ATP_synth_F1_esu_C"/>
</dbReference>
<dbReference type="EMBL" id="CADCTO010000122">
    <property type="protein sequence ID" value="CAA9229885.1"/>
    <property type="molecule type" value="Genomic_DNA"/>
</dbReference>
<evidence type="ECO:0000259" key="11">
    <source>
        <dbReference type="Pfam" id="PF02823"/>
    </source>
</evidence>
<evidence type="ECO:0000256" key="1">
    <source>
        <dbReference type="ARBA" id="ARBA00004184"/>
    </source>
</evidence>
<comment type="subcellular location">
    <subcellularLocation>
        <location evidence="8">Cell membrane</location>
        <topology evidence="8">Peripheral membrane protein</topology>
    </subcellularLocation>
    <subcellularLocation>
        <location evidence="1">Endomembrane system</location>
        <topology evidence="1">Peripheral membrane protein</topology>
    </subcellularLocation>
</comment>
<keyword evidence="4 8" id="KW-0406">Ion transport</keyword>
<comment type="subunit">
    <text evidence="8 9">F-type ATPases have 2 components, CF(1) - the catalytic core - and CF(0) - the membrane proton channel. CF(1) has five subunits: alpha(3), beta(3), gamma(1), delta(1), epsilon(1). CF(0) has three main subunits: a, b and c.</text>
</comment>
<protein>
    <recommendedName>
        <fullName evidence="8">ATP synthase epsilon chain</fullName>
    </recommendedName>
    <alternativeName>
        <fullName evidence="8">ATP synthase F1 sector epsilon subunit</fullName>
    </alternativeName>
    <alternativeName>
        <fullName evidence="8">F-ATPase epsilon subunit</fullName>
    </alternativeName>
</protein>
<keyword evidence="7 8" id="KW-0066">ATP synthesis</keyword>
<sequence length="136" mass="14526">MAATFPLDIVTPERTVLSESVQFLQVPAVDGSLGILAGHAPLLAELGVGECMVRLPTGAEERLALAGGFLEVSRERVTVLADTAEFANEIDATRAEESLAQARDMLQRLDGSVDRETANAAVRRAQNRLRIARGGE</sequence>
<evidence type="ECO:0000313" key="12">
    <source>
        <dbReference type="EMBL" id="CAA9229885.1"/>
    </source>
</evidence>
<dbReference type="NCBIfam" id="TIGR01216">
    <property type="entry name" value="ATP_synt_epsi"/>
    <property type="match status" value="1"/>
</dbReference>
<evidence type="ECO:0000256" key="9">
    <source>
        <dbReference type="RuleBase" id="RU003656"/>
    </source>
</evidence>
<feature type="domain" description="ATP synthase F1 complex delta/epsilon subunit N-terminal" evidence="11">
    <location>
        <begin position="6"/>
        <end position="84"/>
    </location>
</feature>
<dbReference type="CDD" id="cd12152">
    <property type="entry name" value="F1-ATPase_delta"/>
    <property type="match status" value="1"/>
</dbReference>
<name>A0A6J4HQD9_9BACT</name>
<evidence type="ECO:0000256" key="3">
    <source>
        <dbReference type="ARBA" id="ARBA00022448"/>
    </source>
</evidence>
<keyword evidence="8" id="KW-1003">Cell membrane</keyword>
<evidence type="ECO:0000259" key="10">
    <source>
        <dbReference type="Pfam" id="PF00401"/>
    </source>
</evidence>